<dbReference type="AlphaFoldDB" id="A0A3F2RY32"/>
<dbReference type="EMBL" id="MBDO02000035">
    <property type="protein sequence ID" value="RLN66513.1"/>
    <property type="molecule type" value="Genomic_DNA"/>
</dbReference>
<reference evidence="5 6" key="1">
    <citation type="submission" date="2018-07" db="EMBL/GenBank/DDBJ databases">
        <title>Genome sequencing of oomycete isolates from Chile give support for New Zealand origin for Phytophthora kernoviae and make available the first Nothophytophthora sp. genome.</title>
        <authorList>
            <person name="Studholme D.J."/>
            <person name="Sanfuentes E."/>
            <person name="Panda P."/>
            <person name="Hill R."/>
            <person name="Sambles C."/>
            <person name="Grant M."/>
            <person name="Williams N.M."/>
            <person name="Mcdougal R.L."/>
        </authorList>
    </citation>
    <scope>NUCLEOTIDE SEQUENCE [LARGE SCALE GENOMIC DNA]</scope>
    <source>
        <strain evidence="4">Chile6</strain>
        <strain evidence="3">Chile7</strain>
    </source>
</reference>
<evidence type="ECO:0000313" key="4">
    <source>
        <dbReference type="EMBL" id="RLN66513.1"/>
    </source>
</evidence>
<dbReference type="InterPro" id="IPR001466">
    <property type="entry name" value="Beta-lactam-related"/>
</dbReference>
<dbReference type="InterPro" id="IPR012338">
    <property type="entry name" value="Beta-lactam/transpept-like"/>
</dbReference>
<evidence type="ECO:0008006" key="7">
    <source>
        <dbReference type="Google" id="ProtNLM"/>
    </source>
</evidence>
<dbReference type="Pfam" id="PF00188">
    <property type="entry name" value="CAP"/>
    <property type="match status" value="1"/>
</dbReference>
<dbReference type="Proteomes" id="UP000284657">
    <property type="component" value="Unassembled WGS sequence"/>
</dbReference>
<dbReference type="Gene3D" id="3.40.710.10">
    <property type="entry name" value="DD-peptidase/beta-lactamase superfamily"/>
    <property type="match status" value="1"/>
</dbReference>
<evidence type="ECO:0000313" key="3">
    <source>
        <dbReference type="EMBL" id="RLN59936.1"/>
    </source>
</evidence>
<evidence type="ECO:0000313" key="6">
    <source>
        <dbReference type="Proteomes" id="UP000284657"/>
    </source>
</evidence>
<dbReference type="PANTHER" id="PTHR31157">
    <property type="entry name" value="SCP DOMAIN-CONTAINING PROTEIN"/>
    <property type="match status" value="1"/>
</dbReference>
<organism evidence="4 5">
    <name type="scientific">Phytophthora kernoviae</name>
    <dbReference type="NCBI Taxonomy" id="325452"/>
    <lineage>
        <taxon>Eukaryota</taxon>
        <taxon>Sar</taxon>
        <taxon>Stramenopiles</taxon>
        <taxon>Oomycota</taxon>
        <taxon>Peronosporomycetes</taxon>
        <taxon>Peronosporales</taxon>
        <taxon>Peronosporaceae</taxon>
        <taxon>Phytophthora</taxon>
    </lineage>
</organism>
<dbReference type="InterPro" id="IPR035940">
    <property type="entry name" value="CAP_sf"/>
</dbReference>
<dbReference type="Pfam" id="PF00144">
    <property type="entry name" value="Beta-lactamase"/>
    <property type="match status" value="1"/>
</dbReference>
<dbReference type="SUPFAM" id="SSF47473">
    <property type="entry name" value="EF-hand"/>
    <property type="match status" value="1"/>
</dbReference>
<dbReference type="SUPFAM" id="SSF55797">
    <property type="entry name" value="PR-1-like"/>
    <property type="match status" value="1"/>
</dbReference>
<protein>
    <recommendedName>
        <fullName evidence="7">Beta-lactamase-related domain-containing protein</fullName>
    </recommendedName>
</protein>
<dbReference type="OrthoDB" id="58460at2759"/>
<dbReference type="Gene3D" id="1.10.238.10">
    <property type="entry name" value="EF-hand"/>
    <property type="match status" value="1"/>
</dbReference>
<dbReference type="Proteomes" id="UP000277300">
    <property type="component" value="Unassembled WGS sequence"/>
</dbReference>
<dbReference type="PANTHER" id="PTHR31157:SF1">
    <property type="entry name" value="SCP DOMAIN-CONTAINING PROTEIN"/>
    <property type="match status" value="1"/>
</dbReference>
<name>A0A3F2RY32_9STRA</name>
<feature type="domain" description="Beta-lactamase-related" evidence="1">
    <location>
        <begin position="360"/>
        <end position="673"/>
    </location>
</feature>
<accession>A0A3F2RY32</accession>
<evidence type="ECO:0000313" key="5">
    <source>
        <dbReference type="Proteomes" id="UP000277300"/>
    </source>
</evidence>
<gene>
    <name evidence="3" type="ORF">BBJ29_006383</name>
    <name evidence="4" type="ORF">BBP00_00002150</name>
</gene>
<dbReference type="CDD" id="cd05379">
    <property type="entry name" value="CAP_bacterial"/>
    <property type="match status" value="1"/>
</dbReference>
<evidence type="ECO:0000259" key="1">
    <source>
        <dbReference type="Pfam" id="PF00144"/>
    </source>
</evidence>
<feature type="domain" description="SCP" evidence="2">
    <location>
        <begin position="40"/>
        <end position="147"/>
    </location>
</feature>
<dbReference type="InterPro" id="IPR014044">
    <property type="entry name" value="CAP_dom"/>
</dbReference>
<sequence>MVDALQESAIGEPIAEDIFNSTITRNLQTYSSTGFQTLMLNAVNKQRTAQGLSTLCMNKKLQTAAQSHSTDMVTKNYMSHTGSDGSSVSTRITAAGYKWSAVAENVAGGQTTVDAVMTAWMGSSGHKANILSTKYTMFGCGYAYSSSIMQQTKGDNADTSVEEQVQLKRIFRLLAFETPLKRLEHKLESLSTRRRFTHSEGDAKLDLYMREKAKYLATLQDEINVGHELVSSKYQIDTKSLLTVYEQLGYAVSGQEKSRLEEVIWQVNDNLDGAICFEEFVNSYVRSRNDRSGLEPSEVFFLICFVMFDKECCGRISLDDAMSILYLKHGEGMESEMETHFGKLLDEGAHFVTFSQSDDPDSKVTGSSLFQIGSVSKTFISFGLAIMVEEGKLSWDDPVKKHFPTFELYDKYAEKYVTIGDLCAMNSGLNDLPDIARFFGIYPTDEELVTNLAFIEPAHALRGGHDYANANFAILGQVIKSVSGQEWDVYLKERIWDPLGMTHTFGSAFDAQGDNDTSYGHFECGGELLGPYDLVHAPEAQLNGHGEGHKIASGSTLSSSDDLATLLRLILNKGTVDGVTILKDPATVENMITGKYAVNKEFMDEFLIEGHQFNPDGDTLASGYGFDYVGHGQWGHAYIDKSGDTTVHVTRTGIAPEAQLGVMFMSNTQTPDGHLSYPLDHIRSYIMGVFLDVPKDILDYSYQEWRDGDKLVPIMEGVPGCGLRFWHNPPYRSLSSVAKTEMSGKYVAQSSTGYFGSFEVRQDNDELVVDYGVLSAPIKYYMDKDTTRVFVWDYKPSPQLFIATKRDGKFEFEFVIGLVFRQQ</sequence>
<dbReference type="EMBL" id="MBAD02001012">
    <property type="protein sequence ID" value="RLN59936.1"/>
    <property type="molecule type" value="Genomic_DNA"/>
</dbReference>
<evidence type="ECO:0000259" key="2">
    <source>
        <dbReference type="Pfam" id="PF00188"/>
    </source>
</evidence>
<dbReference type="InterPro" id="IPR011992">
    <property type="entry name" value="EF-hand-dom_pair"/>
</dbReference>
<dbReference type="Gene3D" id="3.40.33.10">
    <property type="entry name" value="CAP"/>
    <property type="match status" value="1"/>
</dbReference>
<proteinExistence type="predicted"/>
<dbReference type="SUPFAM" id="SSF56601">
    <property type="entry name" value="beta-lactamase/transpeptidase-like"/>
    <property type="match status" value="1"/>
</dbReference>
<comment type="caution">
    <text evidence="4">The sequence shown here is derived from an EMBL/GenBank/DDBJ whole genome shotgun (WGS) entry which is preliminary data.</text>
</comment>